<proteinExistence type="predicted"/>
<accession>D4ZDN4</accession>
<evidence type="ECO:0000256" key="1">
    <source>
        <dbReference type="SAM" id="SignalP"/>
    </source>
</evidence>
<name>D4ZDN4_SHEVD</name>
<evidence type="ECO:0008006" key="4">
    <source>
        <dbReference type="Google" id="ProtNLM"/>
    </source>
</evidence>
<dbReference type="Proteomes" id="UP000002350">
    <property type="component" value="Chromosome"/>
</dbReference>
<keyword evidence="3" id="KW-1185">Reference proteome</keyword>
<gene>
    <name evidence="2" type="ordered locus">SVI_3974</name>
</gene>
<evidence type="ECO:0000313" key="2">
    <source>
        <dbReference type="EMBL" id="BAJ03945.1"/>
    </source>
</evidence>
<dbReference type="AlphaFoldDB" id="D4ZDN4"/>
<dbReference type="STRING" id="637905.SVI_3974"/>
<sequence length="200" mass="22367">MTEIIMQTTKYSQLALLLTSCSLITLPALATTSEQDAFFDSIAAHCGKAFEGKVTAGNSADSAFSGKKLIMHVRECSETELKVPFHVGDDHSRTWVITKTQYGLHLAHDHRHKDGSEDKVTMYGGMTADMGSAEQQSFPVDAYSINNFRDNGLDVSVTNVWHMYIQPEEFTYRLTRDQRDFRVDFDLTKPVALPPAPWGT</sequence>
<dbReference type="KEGG" id="svo:SVI_3974"/>
<reference evidence="3" key="1">
    <citation type="journal article" date="2010" name="Mol. Biosyst.">
        <title>Complete genome sequence and comparative analysis of Shewanella violacea, a psychrophilic and piezophilic bacterium from deep sea floor sediments.</title>
        <authorList>
            <person name="Aono E."/>
            <person name="Baba T."/>
            <person name="Ara T."/>
            <person name="Nishi T."/>
            <person name="Nakamichi T."/>
            <person name="Inamoto E."/>
            <person name="Toyonaga H."/>
            <person name="Hasegawa M."/>
            <person name="Takai Y."/>
            <person name="Okumura Y."/>
            <person name="Baba M."/>
            <person name="Tomita M."/>
            <person name="Kato C."/>
            <person name="Oshima T."/>
            <person name="Nakasone K."/>
            <person name="Mori H."/>
        </authorList>
    </citation>
    <scope>NUCLEOTIDE SEQUENCE [LARGE SCALE GENOMIC DNA]</scope>
    <source>
        <strain evidence="3">JCM 10179 / CIP 106290 / LMG 19151 / DSS12</strain>
    </source>
</reference>
<evidence type="ECO:0000313" key="3">
    <source>
        <dbReference type="Proteomes" id="UP000002350"/>
    </source>
</evidence>
<dbReference type="HOGENOM" id="CLU_117646_0_0_6"/>
<dbReference type="eggNOG" id="ENOG502Z8PF">
    <property type="taxonomic scope" value="Bacteria"/>
</dbReference>
<feature type="chain" id="PRO_5003068128" description="Secreted protein" evidence="1">
    <location>
        <begin position="31"/>
        <end position="200"/>
    </location>
</feature>
<dbReference type="EMBL" id="AP011177">
    <property type="protein sequence ID" value="BAJ03945.1"/>
    <property type="molecule type" value="Genomic_DNA"/>
</dbReference>
<keyword evidence="1" id="KW-0732">Signal</keyword>
<organism evidence="2 3">
    <name type="scientific">Shewanella violacea (strain JCM 10179 / CIP 106290 / LMG 19151 / DSS12)</name>
    <dbReference type="NCBI Taxonomy" id="637905"/>
    <lineage>
        <taxon>Bacteria</taxon>
        <taxon>Pseudomonadati</taxon>
        <taxon>Pseudomonadota</taxon>
        <taxon>Gammaproteobacteria</taxon>
        <taxon>Alteromonadales</taxon>
        <taxon>Shewanellaceae</taxon>
        <taxon>Shewanella</taxon>
    </lineage>
</organism>
<feature type="signal peptide" evidence="1">
    <location>
        <begin position="1"/>
        <end position="30"/>
    </location>
</feature>
<protein>
    <recommendedName>
        <fullName evidence="4">Secreted protein</fullName>
    </recommendedName>
</protein>